<sequence length="236" mass="26096">MAKMMTQLDIVSKNVIGVGTMSVNVVGIGGVNHDEAQFEAQYNEEVNFLTNRGGGYRANYPRPGGNQLKSGICLKTCGLASQESSRRLAKEVGELDLERRWTKKNMKWMSVKLDGPMAESTTHRAAGSLNSPSSLGDSPKGEHQDPQAVIFEPEDDQLLLARRNEVRSKRMHDPSRIEVPQTTPHSPVPDQVVVPAPLSQGPPPRSLNRLKFEGLRTIIEEKRLSTDGVVDRYPEI</sequence>
<reference evidence="3" key="1">
    <citation type="journal article" date="2011" name="Nature">
        <title>Genome sequence and analysis of the tuber crop potato.</title>
        <authorList>
            <consortium name="The Potato Genome Sequencing Consortium"/>
        </authorList>
    </citation>
    <scope>NUCLEOTIDE SEQUENCE [LARGE SCALE GENOMIC DNA]</scope>
    <source>
        <strain evidence="3">cv. DM1-3 516 R44</strain>
    </source>
</reference>
<protein>
    <recommendedName>
        <fullName evidence="4">Integrase core domain containing protein</fullName>
    </recommendedName>
</protein>
<dbReference type="Gramene" id="PGSC0003DMT400092655">
    <property type="protein sequence ID" value="PGSC0003DMT400092655"/>
    <property type="gene ID" value="PGSC0003DMG400042226"/>
</dbReference>
<dbReference type="AlphaFoldDB" id="M1DQ94"/>
<dbReference type="PANTHER" id="PTHR33180:SF31">
    <property type="entry name" value="POLYPROTEIN PROTEIN"/>
    <property type="match status" value="1"/>
</dbReference>
<feature type="compositionally biased region" description="Basic and acidic residues" evidence="1">
    <location>
        <begin position="166"/>
        <end position="176"/>
    </location>
</feature>
<evidence type="ECO:0008006" key="4">
    <source>
        <dbReference type="Google" id="ProtNLM"/>
    </source>
</evidence>
<evidence type="ECO:0000256" key="1">
    <source>
        <dbReference type="SAM" id="MobiDB-lite"/>
    </source>
</evidence>
<keyword evidence="3" id="KW-1185">Reference proteome</keyword>
<reference evidence="2" key="2">
    <citation type="submission" date="2015-06" db="UniProtKB">
        <authorList>
            <consortium name="EnsemblPlants"/>
        </authorList>
    </citation>
    <scope>IDENTIFICATION</scope>
    <source>
        <strain evidence="2">DM1-3 516 R44</strain>
    </source>
</reference>
<dbReference type="Proteomes" id="UP000011115">
    <property type="component" value="Unassembled WGS sequence"/>
</dbReference>
<feature type="region of interest" description="Disordered" evidence="1">
    <location>
        <begin position="166"/>
        <end position="208"/>
    </location>
</feature>
<dbReference type="PANTHER" id="PTHR33180">
    <property type="entry name" value="PHOTOSYSTEM II CP43 REACTION CENTER PROTEIN"/>
    <property type="match status" value="1"/>
</dbReference>
<organism evidence="2 3">
    <name type="scientific">Solanum tuberosum</name>
    <name type="common">Potato</name>
    <dbReference type="NCBI Taxonomy" id="4113"/>
    <lineage>
        <taxon>Eukaryota</taxon>
        <taxon>Viridiplantae</taxon>
        <taxon>Streptophyta</taxon>
        <taxon>Embryophyta</taxon>
        <taxon>Tracheophyta</taxon>
        <taxon>Spermatophyta</taxon>
        <taxon>Magnoliopsida</taxon>
        <taxon>eudicotyledons</taxon>
        <taxon>Gunneridae</taxon>
        <taxon>Pentapetalae</taxon>
        <taxon>asterids</taxon>
        <taxon>lamiids</taxon>
        <taxon>Solanales</taxon>
        <taxon>Solanaceae</taxon>
        <taxon>Solanoideae</taxon>
        <taxon>Solaneae</taxon>
        <taxon>Solanum</taxon>
    </lineage>
</organism>
<dbReference type="PaxDb" id="4113-PGSC0003DMT400092655"/>
<name>M1DQ94_SOLTU</name>
<evidence type="ECO:0000313" key="2">
    <source>
        <dbReference type="EnsemblPlants" id="PGSC0003DMT400092655"/>
    </source>
</evidence>
<feature type="region of interest" description="Disordered" evidence="1">
    <location>
        <begin position="115"/>
        <end position="145"/>
    </location>
</feature>
<dbReference type="EnsemblPlants" id="PGSC0003DMT400092655">
    <property type="protein sequence ID" value="PGSC0003DMT400092655"/>
    <property type="gene ID" value="PGSC0003DMG400042226"/>
</dbReference>
<evidence type="ECO:0000313" key="3">
    <source>
        <dbReference type="Proteomes" id="UP000011115"/>
    </source>
</evidence>
<proteinExistence type="predicted"/>
<dbReference type="InParanoid" id="M1DQ94"/>
<accession>M1DQ94</accession>
<dbReference type="HOGENOM" id="CLU_029307_6_1_1"/>